<dbReference type="Proteomes" id="UP000253551">
    <property type="component" value="Unassembled WGS sequence"/>
</dbReference>
<proteinExistence type="inferred from homology"/>
<dbReference type="AlphaFoldDB" id="A0A367KDD7"/>
<evidence type="ECO:0000256" key="3">
    <source>
        <dbReference type="ARBA" id="ARBA00012593"/>
    </source>
</evidence>
<evidence type="ECO:0000256" key="1">
    <source>
        <dbReference type="ARBA" id="ARBA00001863"/>
    </source>
</evidence>
<evidence type="ECO:0000313" key="10">
    <source>
        <dbReference type="EMBL" id="RCI00225.1"/>
    </source>
</evidence>
<dbReference type="GO" id="GO:0000272">
    <property type="term" value="P:polysaccharide catabolic process"/>
    <property type="evidence" value="ECO:0007669"/>
    <property type="project" value="UniProtKB-KW"/>
</dbReference>
<evidence type="ECO:0000256" key="6">
    <source>
        <dbReference type="ARBA" id="ARBA00023295"/>
    </source>
</evidence>
<dbReference type="PANTHER" id="PTHR31616:SF9">
    <property type="entry name" value="GLUCOAMYLASE, INTRACELLULAR SPORULATION-SPECIFIC"/>
    <property type="match status" value="1"/>
</dbReference>
<feature type="chain" id="PRO_5016776794" description="glucan 1,4-alpha-glucosidase" evidence="8">
    <location>
        <begin position="19"/>
        <end position="418"/>
    </location>
</feature>
<name>A0A367KDD7_RHIST</name>
<dbReference type="InterPro" id="IPR008928">
    <property type="entry name" value="6-hairpin_glycosidase_sf"/>
</dbReference>
<comment type="caution">
    <text evidence="10">The sequence shown here is derived from an EMBL/GenBank/DDBJ whole genome shotgun (WGS) entry which is preliminary data.</text>
</comment>
<dbReference type="Pfam" id="PF00723">
    <property type="entry name" value="Glyco_hydro_15"/>
    <property type="match status" value="1"/>
</dbReference>
<dbReference type="SUPFAM" id="SSF48208">
    <property type="entry name" value="Six-hairpin glycosidases"/>
    <property type="match status" value="1"/>
</dbReference>
<dbReference type="OrthoDB" id="6123450at2759"/>
<dbReference type="PANTHER" id="PTHR31616">
    <property type="entry name" value="TREHALASE"/>
    <property type="match status" value="1"/>
</dbReference>
<keyword evidence="4" id="KW-0378">Hydrolase</keyword>
<keyword evidence="6" id="KW-0326">Glycosidase</keyword>
<dbReference type="InterPro" id="IPR012341">
    <property type="entry name" value="6hp_glycosidase-like_sf"/>
</dbReference>
<dbReference type="GO" id="GO:0000324">
    <property type="term" value="C:fungal-type vacuole"/>
    <property type="evidence" value="ECO:0007669"/>
    <property type="project" value="TreeGrafter"/>
</dbReference>
<evidence type="ECO:0000256" key="7">
    <source>
        <dbReference type="ARBA" id="ARBA00023326"/>
    </source>
</evidence>
<protein>
    <recommendedName>
        <fullName evidence="3">glucan 1,4-alpha-glucosidase</fullName>
        <ecNumber evidence="3">3.2.1.3</ecNumber>
    </recommendedName>
</protein>
<feature type="domain" description="GH15-like" evidence="9">
    <location>
        <begin position="47"/>
        <end position="406"/>
    </location>
</feature>
<dbReference type="GO" id="GO:0004339">
    <property type="term" value="F:glucan 1,4-alpha-glucosidase activity"/>
    <property type="evidence" value="ECO:0007669"/>
    <property type="project" value="UniProtKB-EC"/>
</dbReference>
<accession>A0A367KDD7</accession>
<evidence type="ECO:0000256" key="2">
    <source>
        <dbReference type="ARBA" id="ARBA00006188"/>
    </source>
</evidence>
<dbReference type="EMBL" id="PJQM01001864">
    <property type="protein sequence ID" value="RCI00225.1"/>
    <property type="molecule type" value="Genomic_DNA"/>
</dbReference>
<keyword evidence="11" id="KW-1185">Reference proteome</keyword>
<dbReference type="InterPro" id="IPR011613">
    <property type="entry name" value="GH15-like"/>
</dbReference>
<keyword evidence="8" id="KW-0732">Signal</keyword>
<dbReference type="STRING" id="4846.A0A367KDD7"/>
<evidence type="ECO:0000259" key="9">
    <source>
        <dbReference type="Pfam" id="PF00723"/>
    </source>
</evidence>
<keyword evidence="5" id="KW-0119">Carbohydrate metabolism</keyword>
<evidence type="ECO:0000256" key="8">
    <source>
        <dbReference type="SAM" id="SignalP"/>
    </source>
</evidence>
<dbReference type="Gene3D" id="1.50.10.10">
    <property type="match status" value="1"/>
</dbReference>
<evidence type="ECO:0000256" key="4">
    <source>
        <dbReference type="ARBA" id="ARBA00022801"/>
    </source>
</evidence>
<reference evidence="10 11" key="1">
    <citation type="journal article" date="2018" name="G3 (Bethesda)">
        <title>Phylogenetic and Phylogenomic Definition of Rhizopus Species.</title>
        <authorList>
            <person name="Gryganskyi A.P."/>
            <person name="Golan J."/>
            <person name="Dolatabadi S."/>
            <person name="Mondo S."/>
            <person name="Robb S."/>
            <person name="Idnurm A."/>
            <person name="Muszewska A."/>
            <person name="Steczkiewicz K."/>
            <person name="Masonjones S."/>
            <person name="Liao H.L."/>
            <person name="Gajdeczka M.T."/>
            <person name="Anike F."/>
            <person name="Vuek A."/>
            <person name="Anishchenko I.M."/>
            <person name="Voigt K."/>
            <person name="de Hoog G.S."/>
            <person name="Smith M.E."/>
            <person name="Heitman J."/>
            <person name="Vilgalys R."/>
            <person name="Stajich J.E."/>
        </authorList>
    </citation>
    <scope>NUCLEOTIDE SEQUENCE [LARGE SCALE GENOMIC DNA]</scope>
    <source>
        <strain evidence="10 11">LSU 92-RS-03</strain>
    </source>
</reference>
<gene>
    <name evidence="10" type="ORF">CU098_005411</name>
</gene>
<organism evidence="10 11">
    <name type="scientific">Rhizopus stolonifer</name>
    <name type="common">Rhizopus nigricans</name>
    <dbReference type="NCBI Taxonomy" id="4846"/>
    <lineage>
        <taxon>Eukaryota</taxon>
        <taxon>Fungi</taxon>
        <taxon>Fungi incertae sedis</taxon>
        <taxon>Mucoromycota</taxon>
        <taxon>Mucoromycotina</taxon>
        <taxon>Mucoromycetes</taxon>
        <taxon>Mucorales</taxon>
        <taxon>Mucorineae</taxon>
        <taxon>Rhizopodaceae</taxon>
        <taxon>Rhizopus</taxon>
    </lineage>
</organism>
<evidence type="ECO:0000313" key="11">
    <source>
        <dbReference type="Proteomes" id="UP000253551"/>
    </source>
</evidence>
<dbReference type="EC" id="3.2.1.3" evidence="3"/>
<feature type="signal peptide" evidence="8">
    <location>
        <begin position="1"/>
        <end position="18"/>
    </location>
</feature>
<sequence length="418" mass="47475">MLTYYFLALVLLLHTCKSDVIITTDPPNIHDWITRQQKTSFAVIQHNINPPNTTRGFFAASLSTSYPDYFYTWTRDASLVALVLTGLEETNETLLRDYVDFQVHTQDIPTVCNCLGEPKFNKDGSSFTGPWGRPQNDGPAERAIAFMAIAKRLDQDSLFLKDTLYPALLKDLDYIIQVWQEPCFDLWEEVNGVHFYTLMVMRRALLEAVDVLQDTRYASVAQQIEQRIETFWSQEKGYIITAQDFQNGVDKQLDVSVLLAANLVANRNDGFFTPGSDKILATAVTLEEAFKAEYPLNQNLDPHLGVSIGRYPHDLYDGYGLSAGNPWFISTAAYAELYYLAIQEWQTTGLTINAINRRFFEHVYPDGCPSQVYFGPGTMELEQLVSHVSAEADKFLATIQYHQARNVAIMVIWQVLVI</sequence>
<comment type="similarity">
    <text evidence="2">Belongs to the glycosyl hydrolase 15 family.</text>
</comment>
<comment type="catalytic activity">
    <reaction evidence="1">
        <text>Hydrolysis of terminal (1-&gt;4)-linked alpha-D-glucose residues successively from non-reducing ends of the chains with release of beta-D-glucose.</text>
        <dbReference type="EC" id="3.2.1.3"/>
    </reaction>
</comment>
<dbReference type="InterPro" id="IPR000165">
    <property type="entry name" value="Glucoamylase"/>
</dbReference>
<dbReference type="PRINTS" id="PR00736">
    <property type="entry name" value="GLHYDRLASE15"/>
</dbReference>
<evidence type="ECO:0000256" key="5">
    <source>
        <dbReference type="ARBA" id="ARBA00023277"/>
    </source>
</evidence>
<keyword evidence="7" id="KW-0624">Polysaccharide degradation</keyword>